<evidence type="ECO:0000256" key="6">
    <source>
        <dbReference type="SAM" id="MobiDB-lite"/>
    </source>
</evidence>
<keyword evidence="4" id="KW-0808">Transferase</keyword>
<dbReference type="Pfam" id="PF04577">
    <property type="entry name" value="Glyco_transf_61"/>
    <property type="match status" value="1"/>
</dbReference>
<evidence type="ECO:0000256" key="5">
    <source>
        <dbReference type="ARBA" id="ARBA00023180"/>
    </source>
</evidence>
<evidence type="ECO:0000313" key="9">
    <source>
        <dbReference type="Proteomes" id="UP000734854"/>
    </source>
</evidence>
<evidence type="ECO:0000256" key="3">
    <source>
        <dbReference type="ARBA" id="ARBA00022676"/>
    </source>
</evidence>
<dbReference type="GO" id="GO:0000139">
    <property type="term" value="C:Golgi membrane"/>
    <property type="evidence" value="ECO:0007669"/>
    <property type="project" value="UniProtKB-SubCell"/>
</dbReference>
<protein>
    <recommendedName>
        <fullName evidence="7">Glycosyltransferase 61 catalytic domain-containing protein</fullName>
    </recommendedName>
</protein>
<feature type="region of interest" description="Disordered" evidence="6">
    <location>
        <begin position="26"/>
        <end position="48"/>
    </location>
</feature>
<evidence type="ECO:0000256" key="4">
    <source>
        <dbReference type="ARBA" id="ARBA00022679"/>
    </source>
</evidence>
<keyword evidence="5" id="KW-0325">Glycoprotein</keyword>
<dbReference type="AlphaFoldDB" id="A0A8J5H6X0"/>
<keyword evidence="3" id="KW-0328">Glycosyltransferase</keyword>
<reference evidence="8 9" key="1">
    <citation type="submission" date="2020-08" db="EMBL/GenBank/DDBJ databases">
        <title>Plant Genome Project.</title>
        <authorList>
            <person name="Zhang R.-G."/>
        </authorList>
    </citation>
    <scope>NUCLEOTIDE SEQUENCE [LARGE SCALE GENOMIC DNA]</scope>
    <source>
        <tissue evidence="8">Rhizome</tissue>
    </source>
</reference>
<evidence type="ECO:0000256" key="1">
    <source>
        <dbReference type="ARBA" id="ARBA00004323"/>
    </source>
</evidence>
<dbReference type="PANTHER" id="PTHR20961:SF144">
    <property type="entry name" value="OS01G0119100 PROTEIN"/>
    <property type="match status" value="1"/>
</dbReference>
<evidence type="ECO:0000259" key="7">
    <source>
        <dbReference type="Pfam" id="PF04577"/>
    </source>
</evidence>
<dbReference type="EMBL" id="JACMSC010000005">
    <property type="protein sequence ID" value="KAG6521814.1"/>
    <property type="molecule type" value="Genomic_DNA"/>
</dbReference>
<sequence length="172" mass="18533">MLQKKRKRTRATRLLPSSATTLLPDVGIRAPAGARRQPSGTPEAAPNSCARHALPQELAVSLRAHPELRPRLLLVALNGTRRFTNVPMIVRAVEAMGFKVVLADMDLGNVGGVAEVVNWCDVIMGVHGTELTNLVFLPTNVVAIQIPPCCNLEGVAEHTYGPQARDSGLLYL</sequence>
<name>A0A8J5H6X0_ZINOF</name>
<comment type="caution">
    <text evidence="8">The sequence shown here is derived from an EMBL/GenBank/DDBJ whole genome shotgun (WGS) entry which is preliminary data.</text>
</comment>
<keyword evidence="9" id="KW-1185">Reference proteome</keyword>
<dbReference type="PANTHER" id="PTHR20961">
    <property type="entry name" value="GLYCOSYLTRANSFERASE"/>
    <property type="match status" value="1"/>
</dbReference>
<feature type="domain" description="Glycosyltransferase 61 catalytic" evidence="7">
    <location>
        <begin position="52"/>
        <end position="142"/>
    </location>
</feature>
<dbReference type="InterPro" id="IPR007657">
    <property type="entry name" value="Glycosyltransferase_61"/>
</dbReference>
<proteinExistence type="predicted"/>
<dbReference type="Proteomes" id="UP000734854">
    <property type="component" value="Unassembled WGS sequence"/>
</dbReference>
<comment type="subcellular location">
    <subcellularLocation>
        <location evidence="1">Golgi apparatus membrane</location>
        <topology evidence="1">Single-pass type II membrane protein</topology>
    </subcellularLocation>
</comment>
<gene>
    <name evidence="8" type="ORF">ZIOFF_018947</name>
</gene>
<dbReference type="GO" id="GO:0016763">
    <property type="term" value="F:pentosyltransferase activity"/>
    <property type="evidence" value="ECO:0007669"/>
    <property type="project" value="UniProtKB-ARBA"/>
</dbReference>
<accession>A0A8J5H6X0</accession>
<comment type="pathway">
    <text evidence="2">Glycan metabolism.</text>
</comment>
<evidence type="ECO:0000256" key="2">
    <source>
        <dbReference type="ARBA" id="ARBA00004881"/>
    </source>
</evidence>
<dbReference type="InterPro" id="IPR049625">
    <property type="entry name" value="Glyco_transf_61_cat"/>
</dbReference>
<organism evidence="8 9">
    <name type="scientific">Zingiber officinale</name>
    <name type="common">Ginger</name>
    <name type="synonym">Amomum zingiber</name>
    <dbReference type="NCBI Taxonomy" id="94328"/>
    <lineage>
        <taxon>Eukaryota</taxon>
        <taxon>Viridiplantae</taxon>
        <taxon>Streptophyta</taxon>
        <taxon>Embryophyta</taxon>
        <taxon>Tracheophyta</taxon>
        <taxon>Spermatophyta</taxon>
        <taxon>Magnoliopsida</taxon>
        <taxon>Liliopsida</taxon>
        <taxon>Zingiberales</taxon>
        <taxon>Zingiberaceae</taxon>
        <taxon>Zingiber</taxon>
    </lineage>
</organism>
<evidence type="ECO:0000313" key="8">
    <source>
        <dbReference type="EMBL" id="KAG6521814.1"/>
    </source>
</evidence>